<sequence>MMKKYSYIGVAFIILIFGIYAVPKIVSKFQTPTLVKIGEVPNFEFTNQDGNLISNSFYEDKVWVVEFFFTTCPTICPKMNANMVKIQNEYYANLDFGLASFSINPKHDTPEILKAYANAHGATLKNWHFLTGNQEVIYQLANTGFTLFAGENSEAEGGFEHSGMFALIDKEGNIRSRLDELGNPIAFYDGLDPKGVQMIIEDIAILLKE</sequence>
<keyword evidence="5" id="KW-1185">Reference proteome</keyword>
<dbReference type="Pfam" id="PF02630">
    <property type="entry name" value="SCO1-SenC"/>
    <property type="match status" value="1"/>
</dbReference>
<evidence type="ECO:0000256" key="1">
    <source>
        <dbReference type="ARBA" id="ARBA00010996"/>
    </source>
</evidence>
<dbReference type="EMBL" id="JBHTMV010000003">
    <property type="protein sequence ID" value="MFD1293222.1"/>
    <property type="molecule type" value="Genomic_DNA"/>
</dbReference>
<name>A0ABW3WM83_9FLAO</name>
<dbReference type="Gene3D" id="3.40.30.10">
    <property type="entry name" value="Glutaredoxin"/>
    <property type="match status" value="1"/>
</dbReference>
<evidence type="ECO:0000256" key="2">
    <source>
        <dbReference type="ARBA" id="ARBA00023008"/>
    </source>
</evidence>
<comment type="similarity">
    <text evidence="1">Belongs to the SCO1/2 family.</text>
</comment>
<accession>A0ABW3WM83</accession>
<dbReference type="PANTHER" id="PTHR12151">
    <property type="entry name" value="ELECTRON TRANSPORT PROTIN SCO1/SENC FAMILY MEMBER"/>
    <property type="match status" value="1"/>
</dbReference>
<feature type="domain" description="Thioredoxin" evidence="3">
    <location>
        <begin position="34"/>
        <end position="201"/>
    </location>
</feature>
<keyword evidence="2" id="KW-0186">Copper</keyword>
<evidence type="ECO:0000313" key="4">
    <source>
        <dbReference type="EMBL" id="MFD1293222.1"/>
    </source>
</evidence>
<dbReference type="Proteomes" id="UP001597241">
    <property type="component" value="Unassembled WGS sequence"/>
</dbReference>
<evidence type="ECO:0000313" key="5">
    <source>
        <dbReference type="Proteomes" id="UP001597241"/>
    </source>
</evidence>
<dbReference type="SUPFAM" id="SSF52833">
    <property type="entry name" value="Thioredoxin-like"/>
    <property type="match status" value="1"/>
</dbReference>
<comment type="caution">
    <text evidence="4">The sequence shown here is derived from an EMBL/GenBank/DDBJ whole genome shotgun (WGS) entry which is preliminary data.</text>
</comment>
<dbReference type="InterPro" id="IPR036249">
    <property type="entry name" value="Thioredoxin-like_sf"/>
</dbReference>
<dbReference type="InterPro" id="IPR003782">
    <property type="entry name" value="SCO1/SenC"/>
</dbReference>
<proteinExistence type="inferred from homology"/>
<dbReference type="PROSITE" id="PS51352">
    <property type="entry name" value="THIOREDOXIN_2"/>
    <property type="match status" value="1"/>
</dbReference>
<dbReference type="RefSeq" id="WP_386809025.1">
    <property type="nucleotide sequence ID" value="NZ_JBHTMV010000003.1"/>
</dbReference>
<protein>
    <submittedName>
        <fullName evidence="4">SCO family protein</fullName>
    </submittedName>
</protein>
<gene>
    <name evidence="4" type="ORF">ACFQ5N_05180</name>
</gene>
<organism evidence="4 5">
    <name type="scientific">Lutibacter holmesii</name>
    <dbReference type="NCBI Taxonomy" id="1137985"/>
    <lineage>
        <taxon>Bacteria</taxon>
        <taxon>Pseudomonadati</taxon>
        <taxon>Bacteroidota</taxon>
        <taxon>Flavobacteriia</taxon>
        <taxon>Flavobacteriales</taxon>
        <taxon>Flavobacteriaceae</taxon>
        <taxon>Lutibacter</taxon>
    </lineage>
</organism>
<evidence type="ECO:0000259" key="3">
    <source>
        <dbReference type="PROSITE" id="PS51352"/>
    </source>
</evidence>
<dbReference type="PANTHER" id="PTHR12151:SF25">
    <property type="entry name" value="LINALOOL DEHYDRATASE_ISOMERASE DOMAIN-CONTAINING PROTEIN"/>
    <property type="match status" value="1"/>
</dbReference>
<dbReference type="CDD" id="cd02968">
    <property type="entry name" value="SCO"/>
    <property type="match status" value="1"/>
</dbReference>
<reference evidence="5" key="1">
    <citation type="journal article" date="2019" name="Int. J. Syst. Evol. Microbiol.">
        <title>The Global Catalogue of Microorganisms (GCM) 10K type strain sequencing project: providing services to taxonomists for standard genome sequencing and annotation.</title>
        <authorList>
            <consortium name="The Broad Institute Genomics Platform"/>
            <consortium name="The Broad Institute Genome Sequencing Center for Infectious Disease"/>
            <person name="Wu L."/>
            <person name="Ma J."/>
        </authorList>
    </citation>
    <scope>NUCLEOTIDE SEQUENCE [LARGE SCALE GENOMIC DNA]</scope>
    <source>
        <strain evidence="5">CCUG 62221</strain>
    </source>
</reference>
<dbReference type="InterPro" id="IPR013766">
    <property type="entry name" value="Thioredoxin_domain"/>
</dbReference>